<dbReference type="Proteomes" id="UP000264353">
    <property type="component" value="Chromosome A6"/>
</dbReference>
<protein>
    <submittedName>
        <fullName evidence="1">Uncharacterized protein</fullName>
    </submittedName>
</protein>
<name>A0A397YWT2_BRACM</name>
<evidence type="ECO:0000313" key="1">
    <source>
        <dbReference type="EMBL" id="RID57088.1"/>
    </source>
</evidence>
<evidence type="ECO:0000313" key="2">
    <source>
        <dbReference type="Proteomes" id="UP000264353"/>
    </source>
</evidence>
<accession>A0A397YWT2</accession>
<dbReference type="EMBL" id="CM010633">
    <property type="protein sequence ID" value="RID57088.1"/>
    <property type="molecule type" value="Genomic_DNA"/>
</dbReference>
<proteinExistence type="predicted"/>
<dbReference type="AlphaFoldDB" id="A0A397YWT2"/>
<sequence length="104" mass="11674">MDNKDRCEYLGNSIEGATAYVEPISPLYSGDSGFIALSPLCDHYNDQMRIDSLTTCFDEEIIESLYQNLFSSALCLQIEEPGDAPMQLSRPSRNIDLGFQRKLS</sequence>
<reference evidence="1 2" key="1">
    <citation type="submission" date="2018-06" db="EMBL/GenBank/DDBJ databases">
        <title>WGS assembly of Brassica rapa FPsc.</title>
        <authorList>
            <person name="Bowman J."/>
            <person name="Kohchi T."/>
            <person name="Yamato K."/>
            <person name="Jenkins J."/>
            <person name="Shu S."/>
            <person name="Ishizaki K."/>
            <person name="Yamaoka S."/>
            <person name="Nishihama R."/>
            <person name="Nakamura Y."/>
            <person name="Berger F."/>
            <person name="Adam C."/>
            <person name="Aki S."/>
            <person name="Althoff F."/>
            <person name="Araki T."/>
            <person name="Arteaga-Vazquez M."/>
            <person name="Balasubrmanian S."/>
            <person name="Bauer D."/>
            <person name="Boehm C."/>
            <person name="Briginshaw L."/>
            <person name="Caballero-Perez J."/>
            <person name="Catarino B."/>
            <person name="Chen F."/>
            <person name="Chiyoda S."/>
            <person name="Chovatia M."/>
            <person name="Davies K."/>
            <person name="Delmans M."/>
            <person name="Demura T."/>
            <person name="Dierschke T."/>
            <person name="Dolan L."/>
            <person name="Dorantes-Acosta A."/>
            <person name="Eklund D."/>
            <person name="Florent S."/>
            <person name="Flores-Sandoval E."/>
            <person name="Fujiyama A."/>
            <person name="Fukuzawa H."/>
            <person name="Galik B."/>
            <person name="Grimanelli D."/>
            <person name="Grimwood J."/>
            <person name="Grossniklaus U."/>
            <person name="Hamada T."/>
            <person name="Haseloff J."/>
            <person name="Hetherington A."/>
            <person name="Higo A."/>
            <person name="Hirakawa Y."/>
            <person name="Hundley H."/>
            <person name="Ikeda Y."/>
            <person name="Inoue K."/>
            <person name="Inoue S."/>
            <person name="Ishida S."/>
            <person name="Jia Q."/>
            <person name="Kakita M."/>
            <person name="Kanazawa T."/>
            <person name="Kawai Y."/>
            <person name="Kawashima T."/>
            <person name="Kennedy M."/>
            <person name="Kinose K."/>
            <person name="Kinoshita T."/>
            <person name="Kohara Y."/>
            <person name="Koide E."/>
            <person name="Komatsu K."/>
            <person name="Kopischke S."/>
            <person name="Kubo M."/>
            <person name="Kyozuka J."/>
            <person name="Lagercrantz U."/>
            <person name="Lin S."/>
            <person name="Lindquist E."/>
            <person name="Lipzen A."/>
            <person name="Lu C."/>
            <person name="Luna E."/>
            <person name="Martienssen R."/>
            <person name="Minamino N."/>
            <person name="Mizutani M."/>
            <person name="Mizutani M."/>
            <person name="Mochizuki N."/>
            <person name="Monte I."/>
            <person name="Mosher R."/>
            <person name="Nagasaki H."/>
            <person name="Nakagami H."/>
            <person name="Naramoto S."/>
            <person name="Nishitani K."/>
            <person name="Ohtani M."/>
            <person name="Okamoto T."/>
            <person name="Okumura M."/>
            <person name="Phillips J."/>
            <person name="Pollak B."/>
            <person name="Reinders A."/>
            <person name="Roevekamp M."/>
            <person name="Sano R."/>
            <person name="Sawa S."/>
            <person name="Schmid M."/>
            <person name="Shirakawa M."/>
            <person name="Solano R."/>
            <person name="Spunde A."/>
            <person name="Suetsugu N."/>
            <person name="Sugano S."/>
            <person name="Sugiyama A."/>
            <person name="Sun R."/>
            <person name="Suzuki Y."/>
            <person name="Takenaka M."/>
            <person name="Takezawa D."/>
            <person name="Tomogane H."/>
            <person name="Tsuzuki M."/>
            <person name="Ueda T."/>
            <person name="Umeda M."/>
            <person name="Ward J."/>
            <person name="Watanabe Y."/>
            <person name="Yazaki K."/>
            <person name="Yokoyama R."/>
            <person name="Yoshitake Y."/>
            <person name="Yotsui I."/>
            <person name="Zachgo S."/>
            <person name="Schmutz J."/>
        </authorList>
    </citation>
    <scope>NUCLEOTIDE SEQUENCE [LARGE SCALE GENOMIC DNA]</scope>
    <source>
        <strain evidence="2">cv. B-3</strain>
    </source>
</reference>
<gene>
    <name evidence="1" type="ORF">BRARA_F00493</name>
</gene>
<organism evidence="1 2">
    <name type="scientific">Brassica campestris</name>
    <name type="common">Field mustard</name>
    <dbReference type="NCBI Taxonomy" id="3711"/>
    <lineage>
        <taxon>Eukaryota</taxon>
        <taxon>Viridiplantae</taxon>
        <taxon>Streptophyta</taxon>
        <taxon>Embryophyta</taxon>
        <taxon>Tracheophyta</taxon>
        <taxon>Spermatophyta</taxon>
        <taxon>Magnoliopsida</taxon>
        <taxon>eudicotyledons</taxon>
        <taxon>Gunneridae</taxon>
        <taxon>Pentapetalae</taxon>
        <taxon>rosids</taxon>
        <taxon>malvids</taxon>
        <taxon>Brassicales</taxon>
        <taxon>Brassicaceae</taxon>
        <taxon>Brassiceae</taxon>
        <taxon>Brassica</taxon>
    </lineage>
</organism>